<dbReference type="Proteomes" id="UP000010103">
    <property type="component" value="Chromosome"/>
</dbReference>
<proteinExistence type="predicted"/>
<evidence type="ECO:0000313" key="2">
    <source>
        <dbReference type="Proteomes" id="UP000010103"/>
    </source>
</evidence>
<reference evidence="2" key="2">
    <citation type="journal article" date="2011" name="BMC Genomics">
        <title>Mycoplasma mycoides, from mycoides Small Colony to capri. A microevolutionary perspective.</title>
        <authorList>
            <person name="Thiaucourt F."/>
            <person name="Manso-Silvan L."/>
            <person name="Salah W."/>
            <person name="Barbe V."/>
            <person name="Berger A."/>
            <person name="Jacob D."/>
            <person name="Breton M."/>
            <person name="Dupuy V."/>
            <person name="Lomenech A.M."/>
            <person name="Blanchard A."/>
            <person name="Sirand-Pugnet P."/>
        </authorList>
    </citation>
    <scope>NUCLEOTIDE SEQUENCE [LARGE SCALE GENOMIC DNA]</scope>
    <source>
        <strain evidence="2">95010</strain>
    </source>
</reference>
<protein>
    <submittedName>
        <fullName evidence="1">Uncharacterized protein</fullName>
    </submittedName>
</protein>
<evidence type="ECO:0000313" key="1">
    <source>
        <dbReference type="EMBL" id="CBW54253.1"/>
    </source>
</evidence>
<reference evidence="2" key="1">
    <citation type="journal article" date="2011" name="BMC Genomics">
        <title>Mycoplasma mycoides, from "mycoides Small Colony" to "capri". A microevolutionary perspective.</title>
        <authorList>
            <person name="Thiaucourt F."/>
            <person name="Manso-Silvan L."/>
            <person name="Salah W."/>
            <person name="Barbe V."/>
            <person name="Berger A."/>
            <person name="Jacob D."/>
            <person name="Breton M."/>
            <person name="Dupuy V."/>
            <person name="Lomenech A.M."/>
            <person name="Blanchard A."/>
            <person name="Sirand-Pugnet P."/>
        </authorList>
    </citation>
    <scope>NUCLEOTIDE SEQUENCE [LARGE SCALE GENOMIC DNA]</scope>
    <source>
        <strain evidence="2">95010</strain>
    </source>
</reference>
<dbReference type="HOGENOM" id="CLU_090307_0_0_14"/>
<accession>F4MQ70</accession>
<organism evidence="1 2">
    <name type="scientific">Mycoplasma mycoides subsp. capri LC str. 95010</name>
    <dbReference type="NCBI Taxonomy" id="862259"/>
    <lineage>
        <taxon>Bacteria</taxon>
        <taxon>Bacillati</taxon>
        <taxon>Mycoplasmatota</taxon>
        <taxon>Mollicutes</taxon>
        <taxon>Mycoplasmataceae</taxon>
        <taxon>Mycoplasma</taxon>
    </lineage>
</organism>
<name>F4MQ70_MYCML</name>
<dbReference type="KEGG" id="mml:MLC_5250"/>
<dbReference type="RefSeq" id="WP_013729647.1">
    <property type="nucleotide sequence ID" value="NC_015431.1"/>
</dbReference>
<dbReference type="EMBL" id="FQ377874">
    <property type="protein sequence ID" value="CBW54253.1"/>
    <property type="molecule type" value="Genomic_DNA"/>
</dbReference>
<sequence length="269" mass="31850">MSKELTVSQFFLVTVQQHLINNLLEENKKKSSRNKTTKSKIKVYTKTNITSLIDKYPLRFQEMIYDLFDINNWSELKEFLNFRNEEIKNEMTPPSLITSQNNPENLEIVEQLKELVNLMTSINLLSLTYESLDDIEYLFPKLGENELIKNVNTEDISYLFDNLLNKLIESVKEEYLKYFDEDQQDILLLFDSIKSTNISLVKKTLLDKLFKYFESKKIEFSDSFMSDFLYGNPEKLIAGYRIVRNLIRIDFLISLSDFILLYMAEIIKK</sequence>
<dbReference type="AlphaFoldDB" id="F4MQ70"/>
<gene>
    <name evidence="1" type="ORF">MLC_5250</name>
</gene>